<accession>A0A026W2X8</accession>
<gene>
    <name evidence="2" type="ORF">X777_11887</name>
</gene>
<sequence>KNATLTRKKIYAVYGEDSVSERMCGKWFAKFPAGDFWHDNAPRSEQLIKVDDNQIKTQIENVPRYTTRIAKQF</sequence>
<keyword evidence="3" id="KW-1185">Reference proteome</keyword>
<name>A0A026W2X8_OOCBI</name>
<reference evidence="2 3" key="1">
    <citation type="journal article" date="2014" name="Curr. Biol.">
        <title>The genome of the clonal raider ant Cerapachys biroi.</title>
        <authorList>
            <person name="Oxley P.R."/>
            <person name="Ji L."/>
            <person name="Fetter-Pruneda I."/>
            <person name="McKenzie S.K."/>
            <person name="Li C."/>
            <person name="Hu H."/>
            <person name="Zhang G."/>
            <person name="Kronauer D.J."/>
        </authorList>
    </citation>
    <scope>NUCLEOTIDE SEQUENCE [LARGE SCALE GENOMIC DNA]</scope>
</reference>
<evidence type="ECO:0000313" key="2">
    <source>
        <dbReference type="EMBL" id="EZA49389.1"/>
    </source>
</evidence>
<evidence type="ECO:0000313" key="3">
    <source>
        <dbReference type="Proteomes" id="UP000053097"/>
    </source>
</evidence>
<feature type="domain" description="Mos1 transposase HTH" evidence="1">
    <location>
        <begin position="1"/>
        <end position="35"/>
    </location>
</feature>
<evidence type="ECO:0000259" key="1">
    <source>
        <dbReference type="Pfam" id="PF17906"/>
    </source>
</evidence>
<dbReference type="Pfam" id="PF17906">
    <property type="entry name" value="HTH_48"/>
    <property type="match status" value="1"/>
</dbReference>
<dbReference type="Gene3D" id="1.10.10.1450">
    <property type="match status" value="1"/>
</dbReference>
<feature type="non-terminal residue" evidence="2">
    <location>
        <position position="1"/>
    </location>
</feature>
<dbReference type="InterPro" id="IPR041426">
    <property type="entry name" value="Mos1_HTH"/>
</dbReference>
<dbReference type="EMBL" id="KK107519">
    <property type="protein sequence ID" value="EZA49389.1"/>
    <property type="molecule type" value="Genomic_DNA"/>
</dbReference>
<proteinExistence type="predicted"/>
<organism evidence="2 3">
    <name type="scientific">Ooceraea biroi</name>
    <name type="common">Clonal raider ant</name>
    <name type="synonym">Cerapachys biroi</name>
    <dbReference type="NCBI Taxonomy" id="2015173"/>
    <lineage>
        <taxon>Eukaryota</taxon>
        <taxon>Metazoa</taxon>
        <taxon>Ecdysozoa</taxon>
        <taxon>Arthropoda</taxon>
        <taxon>Hexapoda</taxon>
        <taxon>Insecta</taxon>
        <taxon>Pterygota</taxon>
        <taxon>Neoptera</taxon>
        <taxon>Endopterygota</taxon>
        <taxon>Hymenoptera</taxon>
        <taxon>Apocrita</taxon>
        <taxon>Aculeata</taxon>
        <taxon>Formicoidea</taxon>
        <taxon>Formicidae</taxon>
        <taxon>Dorylinae</taxon>
        <taxon>Ooceraea</taxon>
    </lineage>
</organism>
<dbReference type="AlphaFoldDB" id="A0A026W2X8"/>
<dbReference type="Proteomes" id="UP000053097">
    <property type="component" value="Unassembled WGS sequence"/>
</dbReference>
<protein>
    <recommendedName>
        <fullName evidence="1">Mos1 transposase HTH domain-containing protein</fullName>
    </recommendedName>
</protein>